<comment type="similarity">
    <text evidence="5">Belongs to the PIR protein family.</text>
</comment>
<dbReference type="InterPro" id="IPR051153">
    <property type="entry name" value="Yeast_CWMannoprotein_PIR"/>
</dbReference>
<sequence length="328" mass="32614">MKSAFTLLAAIAGTVVAEGVTSKISPDAAAPTGCSASYDGNFEVTVAKVVSKRDFSLKRRAECGGDGILVVSLTDNVLTDSQNRTGYIASNYQFQFDDPPQAGAIYTAGFSLCSNESLALGGSTVFYQCQSGSFWNLYDRSWAAQCEPVEILAIPCGGDDSAAASEVADGQVVATEVVTTTIVKPLSDGQPQVLTTTVAVPMCQISDGQVQVVTTPCASITTTAAATATAVPVSQYSDGQIQVTPVGSAATTAAAVVTTTPAGVAASSGATTESVAANSTVITSVSSATLSASSAAGTSAVAASGAAGVEMSSLAALVVGLVGAIAFL</sequence>
<dbReference type="EMBL" id="JANBVO010000017">
    <property type="protein sequence ID" value="KAJ9144096.1"/>
    <property type="molecule type" value="Genomic_DNA"/>
</dbReference>
<protein>
    <submittedName>
        <fullName evidence="8">Covalently-linked cell wall protein</fullName>
    </submittedName>
</protein>
<dbReference type="PANTHER" id="PTHR47254">
    <property type="entry name" value="CELL WALL MANNOPROTEIN CIS3-RELATED"/>
    <property type="match status" value="1"/>
</dbReference>
<keyword evidence="2" id="KW-0134">Cell wall</keyword>
<keyword evidence="4 6" id="KW-0732">Signal</keyword>
<dbReference type="AlphaFoldDB" id="A0AA38REN6"/>
<organism evidence="8 9">
    <name type="scientific">Pleurostoma richardsiae</name>
    <dbReference type="NCBI Taxonomy" id="41990"/>
    <lineage>
        <taxon>Eukaryota</taxon>
        <taxon>Fungi</taxon>
        <taxon>Dikarya</taxon>
        <taxon>Ascomycota</taxon>
        <taxon>Pezizomycotina</taxon>
        <taxon>Sordariomycetes</taxon>
        <taxon>Sordariomycetidae</taxon>
        <taxon>Calosphaeriales</taxon>
        <taxon>Pleurostomataceae</taxon>
        <taxon>Pleurostoma</taxon>
    </lineage>
</organism>
<accession>A0AA38REN6</accession>
<evidence type="ECO:0000256" key="4">
    <source>
        <dbReference type="ARBA" id="ARBA00022729"/>
    </source>
</evidence>
<keyword evidence="3" id="KW-0964">Secreted</keyword>
<feature type="domain" description="Cell wall mannoprotein PIR1-like C-terminal" evidence="7">
    <location>
        <begin position="77"/>
        <end position="149"/>
    </location>
</feature>
<dbReference type="GO" id="GO:0005199">
    <property type="term" value="F:structural constituent of cell wall"/>
    <property type="evidence" value="ECO:0007669"/>
    <property type="project" value="TreeGrafter"/>
</dbReference>
<comment type="caution">
    <text evidence="8">The sequence shown here is derived from an EMBL/GenBank/DDBJ whole genome shotgun (WGS) entry which is preliminary data.</text>
</comment>
<feature type="chain" id="PRO_5041245449" evidence="6">
    <location>
        <begin position="18"/>
        <end position="328"/>
    </location>
</feature>
<dbReference type="InterPro" id="IPR054508">
    <property type="entry name" value="PIR1-like_C"/>
</dbReference>
<dbReference type="GO" id="GO:0031505">
    <property type="term" value="P:fungal-type cell wall organization"/>
    <property type="evidence" value="ECO:0007669"/>
    <property type="project" value="TreeGrafter"/>
</dbReference>
<evidence type="ECO:0000259" key="7">
    <source>
        <dbReference type="Pfam" id="PF22799"/>
    </source>
</evidence>
<name>A0AA38REN6_9PEZI</name>
<evidence type="ECO:0000256" key="2">
    <source>
        <dbReference type="ARBA" id="ARBA00022512"/>
    </source>
</evidence>
<dbReference type="Pfam" id="PF22799">
    <property type="entry name" value="PIR1-like_C"/>
    <property type="match status" value="1"/>
</dbReference>
<dbReference type="GO" id="GO:0009277">
    <property type="term" value="C:fungal-type cell wall"/>
    <property type="evidence" value="ECO:0007669"/>
    <property type="project" value="TreeGrafter"/>
</dbReference>
<reference evidence="8" key="1">
    <citation type="submission" date="2022-07" db="EMBL/GenBank/DDBJ databases">
        <title>Fungi with potential for degradation of polypropylene.</title>
        <authorList>
            <person name="Gostincar C."/>
        </authorList>
    </citation>
    <scope>NUCLEOTIDE SEQUENCE</scope>
    <source>
        <strain evidence="8">EXF-13308</strain>
    </source>
</reference>
<evidence type="ECO:0000256" key="5">
    <source>
        <dbReference type="ARBA" id="ARBA00038219"/>
    </source>
</evidence>
<proteinExistence type="inferred from homology"/>
<evidence type="ECO:0000256" key="3">
    <source>
        <dbReference type="ARBA" id="ARBA00022525"/>
    </source>
</evidence>
<evidence type="ECO:0000256" key="6">
    <source>
        <dbReference type="SAM" id="SignalP"/>
    </source>
</evidence>
<keyword evidence="9" id="KW-1185">Reference proteome</keyword>
<feature type="signal peptide" evidence="6">
    <location>
        <begin position="1"/>
        <end position="17"/>
    </location>
</feature>
<evidence type="ECO:0000313" key="8">
    <source>
        <dbReference type="EMBL" id="KAJ9144096.1"/>
    </source>
</evidence>
<gene>
    <name evidence="8" type="ORF">NKR23_g6097</name>
</gene>
<evidence type="ECO:0000313" key="9">
    <source>
        <dbReference type="Proteomes" id="UP001174694"/>
    </source>
</evidence>
<dbReference type="Proteomes" id="UP001174694">
    <property type="component" value="Unassembled WGS sequence"/>
</dbReference>
<evidence type="ECO:0000256" key="1">
    <source>
        <dbReference type="ARBA" id="ARBA00004191"/>
    </source>
</evidence>
<dbReference type="PANTHER" id="PTHR47254:SF1">
    <property type="entry name" value="CELL WALL MANNOPROTEIN CIS3-RELATED"/>
    <property type="match status" value="1"/>
</dbReference>
<comment type="subcellular location">
    <subcellularLocation>
        <location evidence="1">Secreted</location>
        <location evidence="1">Cell wall</location>
    </subcellularLocation>
</comment>